<sequence length="292" mass="32501">MAYPGQPNSAFMSPQIAASGSRSLAEAFRCQSKIADFTYRLSSLSNLPSVLIELLHFMQSDNNHFIDYQTEIIMLIELARKKLESAGVVPYLWASCPQKFVTHKTAYVDLLRLLQSNEQYVDTKLQKRLRVLLMPLTSTFTMSPDLDIQTSRGSPSKASGARAPPHAGGYTHQVPQYLSSSAQIDSSSMPPPDAFPVTDSQPQDLPPAQNPGEQRIWHSSELRGAYSERRARSRSPHPRNDANADIDQENVAPTSVPFQQPPTRQRFGIFLTGKSSMLGGYKRKDRAGRPTH</sequence>
<keyword evidence="3" id="KW-1185">Reference proteome</keyword>
<organism evidence="2 3">
    <name type="scientific">Pholiota conissans</name>
    <dbReference type="NCBI Taxonomy" id="109636"/>
    <lineage>
        <taxon>Eukaryota</taxon>
        <taxon>Fungi</taxon>
        <taxon>Dikarya</taxon>
        <taxon>Basidiomycota</taxon>
        <taxon>Agaricomycotina</taxon>
        <taxon>Agaricomycetes</taxon>
        <taxon>Agaricomycetidae</taxon>
        <taxon>Agaricales</taxon>
        <taxon>Agaricineae</taxon>
        <taxon>Strophariaceae</taxon>
        <taxon>Pholiota</taxon>
    </lineage>
</organism>
<reference evidence="2" key="1">
    <citation type="submission" date="2020-11" db="EMBL/GenBank/DDBJ databases">
        <authorList>
            <consortium name="DOE Joint Genome Institute"/>
            <person name="Ahrendt S."/>
            <person name="Riley R."/>
            <person name="Andreopoulos W."/>
            <person name="Labutti K."/>
            <person name="Pangilinan J."/>
            <person name="Ruiz-Duenas F.J."/>
            <person name="Barrasa J.M."/>
            <person name="Sanchez-Garcia M."/>
            <person name="Camarero S."/>
            <person name="Miyauchi S."/>
            <person name="Serrano A."/>
            <person name="Linde D."/>
            <person name="Babiker R."/>
            <person name="Drula E."/>
            <person name="Ayuso-Fernandez I."/>
            <person name="Pacheco R."/>
            <person name="Padilla G."/>
            <person name="Ferreira P."/>
            <person name="Barriuso J."/>
            <person name="Kellner H."/>
            <person name="Castanera R."/>
            <person name="Alfaro M."/>
            <person name="Ramirez L."/>
            <person name="Pisabarro A.G."/>
            <person name="Kuo A."/>
            <person name="Tritt A."/>
            <person name="Lipzen A."/>
            <person name="He G."/>
            <person name="Yan M."/>
            <person name="Ng V."/>
            <person name="Cullen D."/>
            <person name="Martin F."/>
            <person name="Rosso M.-N."/>
            <person name="Henrissat B."/>
            <person name="Hibbett D."/>
            <person name="Martinez A.T."/>
            <person name="Grigoriev I.V."/>
        </authorList>
    </citation>
    <scope>NUCLEOTIDE SEQUENCE</scope>
    <source>
        <strain evidence="2">CIRM-BRFM 674</strain>
    </source>
</reference>
<feature type="compositionally biased region" description="Polar residues" evidence="1">
    <location>
        <begin position="251"/>
        <end position="263"/>
    </location>
</feature>
<gene>
    <name evidence="2" type="ORF">BDN70DRAFT_872870</name>
</gene>
<evidence type="ECO:0000313" key="3">
    <source>
        <dbReference type="Proteomes" id="UP000807469"/>
    </source>
</evidence>
<proteinExistence type="predicted"/>
<dbReference type="AlphaFoldDB" id="A0A9P5ZB04"/>
<dbReference type="OrthoDB" id="2793736at2759"/>
<feature type="compositionally biased region" description="Basic residues" evidence="1">
    <location>
        <begin position="281"/>
        <end position="292"/>
    </location>
</feature>
<evidence type="ECO:0000313" key="2">
    <source>
        <dbReference type="EMBL" id="KAF9484172.1"/>
    </source>
</evidence>
<dbReference type="Proteomes" id="UP000807469">
    <property type="component" value="Unassembled WGS sequence"/>
</dbReference>
<feature type="compositionally biased region" description="Polar residues" evidence="1">
    <location>
        <begin position="173"/>
        <end position="188"/>
    </location>
</feature>
<feature type="region of interest" description="Disordered" evidence="1">
    <location>
        <begin position="144"/>
        <end position="292"/>
    </location>
</feature>
<accession>A0A9P5ZB04</accession>
<feature type="compositionally biased region" description="Basic and acidic residues" evidence="1">
    <location>
        <begin position="215"/>
        <end position="230"/>
    </location>
</feature>
<feature type="compositionally biased region" description="Polar residues" evidence="1">
    <location>
        <begin position="144"/>
        <end position="157"/>
    </location>
</feature>
<dbReference type="EMBL" id="MU155146">
    <property type="protein sequence ID" value="KAF9484172.1"/>
    <property type="molecule type" value="Genomic_DNA"/>
</dbReference>
<comment type="caution">
    <text evidence="2">The sequence shown here is derived from an EMBL/GenBank/DDBJ whole genome shotgun (WGS) entry which is preliminary data.</text>
</comment>
<name>A0A9P5ZB04_9AGAR</name>
<evidence type="ECO:0000256" key="1">
    <source>
        <dbReference type="SAM" id="MobiDB-lite"/>
    </source>
</evidence>
<protein>
    <submittedName>
        <fullName evidence="2">Uncharacterized protein</fullName>
    </submittedName>
</protein>